<keyword evidence="9" id="KW-1185">Reference proteome</keyword>
<comment type="similarity">
    <text evidence="2">Belongs to the class-III pyridine nucleotide-disulfide oxidoreductase family.</text>
</comment>
<evidence type="ECO:0000256" key="5">
    <source>
        <dbReference type="ARBA" id="ARBA00023002"/>
    </source>
</evidence>
<reference evidence="9" key="1">
    <citation type="journal article" date="2018" name="Science">
        <title>A primordial and reversible TCA cycle in a facultatively chemolithoautotrophic thermophile.</title>
        <authorList>
            <person name="Nunoura T."/>
            <person name="Chikaraishi Y."/>
            <person name="Izaki R."/>
            <person name="Suwa T."/>
            <person name="Sato T."/>
            <person name="Harada T."/>
            <person name="Mori K."/>
            <person name="Kato Y."/>
            <person name="Miyazaki M."/>
            <person name="Shimamura S."/>
            <person name="Yanagawa K."/>
            <person name="Shuto A."/>
            <person name="Ohkouchi N."/>
            <person name="Fujita N."/>
            <person name="Takaki Y."/>
            <person name="Atomi H."/>
            <person name="Takai K."/>
        </authorList>
    </citation>
    <scope>NUCLEOTIDE SEQUENCE [LARGE SCALE GENOMIC DNA]</scope>
    <source>
        <strain evidence="9">DSM 17441 / JCM 13301 / NBRC 103674 / ABI70S6</strain>
    </source>
</reference>
<comment type="cofactor">
    <cofactor evidence="1">
        <name>FAD</name>
        <dbReference type="ChEBI" id="CHEBI:57692"/>
    </cofactor>
</comment>
<dbReference type="OrthoDB" id="9802028at2"/>
<evidence type="ECO:0000313" key="8">
    <source>
        <dbReference type="EMBL" id="BAT71134.1"/>
    </source>
</evidence>
<keyword evidence="5 8" id="KW-0560">Oxidoreductase</keyword>
<dbReference type="InterPro" id="IPR036188">
    <property type="entry name" value="FAD/NAD-bd_sf"/>
</dbReference>
<dbReference type="CDD" id="cd00158">
    <property type="entry name" value="RHOD"/>
    <property type="match status" value="1"/>
</dbReference>
<dbReference type="AlphaFoldDB" id="A0A0S3QS20"/>
<dbReference type="PANTHER" id="PTHR43429:SF1">
    <property type="entry name" value="NAD(P)H SULFUR OXIDOREDUCTASE (COA-DEPENDENT)"/>
    <property type="match status" value="1"/>
</dbReference>
<accession>A0A0S3QS20</accession>
<dbReference type="GO" id="GO:0016491">
    <property type="term" value="F:oxidoreductase activity"/>
    <property type="evidence" value="ECO:0007669"/>
    <property type="project" value="UniProtKB-KW"/>
</dbReference>
<keyword evidence="3" id="KW-0285">Flavoprotein</keyword>
<dbReference type="SMART" id="SM00450">
    <property type="entry name" value="RHOD"/>
    <property type="match status" value="1"/>
</dbReference>
<evidence type="ECO:0000256" key="2">
    <source>
        <dbReference type="ARBA" id="ARBA00009130"/>
    </source>
</evidence>
<keyword evidence="4" id="KW-0274">FAD</keyword>
<dbReference type="PROSITE" id="PS50206">
    <property type="entry name" value="RHODANESE_3"/>
    <property type="match status" value="1"/>
</dbReference>
<dbReference type="InterPro" id="IPR004099">
    <property type="entry name" value="Pyr_nucl-diS_OxRdtase_dimer"/>
</dbReference>
<evidence type="ECO:0000256" key="1">
    <source>
        <dbReference type="ARBA" id="ARBA00001974"/>
    </source>
</evidence>
<dbReference type="InterPro" id="IPR050260">
    <property type="entry name" value="FAD-bd_OxRdtase"/>
</dbReference>
<feature type="domain" description="Rhodanese" evidence="7">
    <location>
        <begin position="475"/>
        <end position="561"/>
    </location>
</feature>
<dbReference type="STRING" id="1298851.TST_0326"/>
<dbReference type="SUPFAM" id="SSF51905">
    <property type="entry name" value="FAD/NAD(P)-binding domain"/>
    <property type="match status" value="1"/>
</dbReference>
<dbReference type="InterPro" id="IPR001763">
    <property type="entry name" value="Rhodanese-like_dom"/>
</dbReference>
<organism evidence="8 9">
    <name type="scientific">Thermosulfidibacter takaii (strain DSM 17441 / JCM 13301 / NBRC 103674 / ABI70S6)</name>
    <dbReference type="NCBI Taxonomy" id="1298851"/>
    <lineage>
        <taxon>Bacteria</taxon>
        <taxon>Pseudomonadati</taxon>
        <taxon>Thermosulfidibacterota</taxon>
        <taxon>Thermosulfidibacteria</taxon>
        <taxon>Thermosulfidibacterales</taxon>
        <taxon>Thermosulfidibacteraceae</taxon>
    </lineage>
</organism>
<dbReference type="Proteomes" id="UP000063234">
    <property type="component" value="Chromosome"/>
</dbReference>
<evidence type="ECO:0000259" key="7">
    <source>
        <dbReference type="PROSITE" id="PS50206"/>
    </source>
</evidence>
<dbReference type="PANTHER" id="PTHR43429">
    <property type="entry name" value="PYRIDINE NUCLEOTIDE-DISULFIDE OXIDOREDUCTASE DOMAIN-CONTAINING"/>
    <property type="match status" value="1"/>
</dbReference>
<dbReference type="PRINTS" id="PR00411">
    <property type="entry name" value="PNDRDTASEI"/>
</dbReference>
<dbReference type="Pfam" id="PF07992">
    <property type="entry name" value="Pyr_redox_2"/>
    <property type="match status" value="1"/>
</dbReference>
<evidence type="ECO:0000256" key="6">
    <source>
        <dbReference type="ARBA" id="ARBA00023284"/>
    </source>
</evidence>
<dbReference type="SUPFAM" id="SSF55424">
    <property type="entry name" value="FAD/NAD-linked reductases, dimerisation (C-terminal) domain"/>
    <property type="match status" value="1"/>
</dbReference>
<dbReference type="InterPro" id="IPR016156">
    <property type="entry name" value="FAD/NAD-linked_Rdtase_dimer_sf"/>
</dbReference>
<sequence>MGRRVVIVGGLAAGPKAAAKIKRLDPDAEVIIIEKGRYLSFGTCGFPYFIEREVKDITDLMKTSTGVVRDAVYFKEVKDIDARTQSMVIDVDRDAKKVTVRNLVSGDTYDLRYDYLVLATGARPATPPIDGIHFRNIFQARTPEDAIAIERFLEEHPGVEAVVVGGGAIGLEMAEALTLRGAKVTVVEAYSHVLPPFEPEIALLVQKHLEEKGVRVLTGTKVLRFEDDGEGYVANVVTEKGDIPARMVLIATGVVPNVELAKECGLKIGETGAIWVNESMQTSDPYIYAVGDCAETVNLITGRRVFAPLGSTANKQGRVAAINICGGHAVFPGVVGTLILKVFDLTAARTGLSMKQAIEAGFVPERVIISGPDKPEFMPQAKPIIIELIADRKTGRVLGVQAVGYGDVNKRIDVAATLLYFKSTIWDVMGVDLAYAPPYAPAVDNIAKAAWAMENKFNGMMEGITCVELKELIDKGGKPLVLDVRAPWECRELNLPLEVINIPLGQLRRRLNEVPRDREIVILCKSGTRGYEAYCILKAAGFDKVKVLEGGLIAWPFETETGITC</sequence>
<dbReference type="Pfam" id="PF02852">
    <property type="entry name" value="Pyr_redox_dim"/>
    <property type="match status" value="1"/>
</dbReference>
<evidence type="ECO:0000313" key="9">
    <source>
        <dbReference type="Proteomes" id="UP000063234"/>
    </source>
</evidence>
<dbReference type="SUPFAM" id="SSF52821">
    <property type="entry name" value="Rhodanese/Cell cycle control phosphatase"/>
    <property type="match status" value="1"/>
</dbReference>
<dbReference type="InterPro" id="IPR023753">
    <property type="entry name" value="FAD/NAD-binding_dom"/>
</dbReference>
<dbReference type="Pfam" id="PF00581">
    <property type="entry name" value="Rhodanese"/>
    <property type="match status" value="1"/>
</dbReference>
<dbReference type="InterPro" id="IPR036873">
    <property type="entry name" value="Rhodanese-like_dom_sf"/>
</dbReference>
<keyword evidence="6" id="KW-0676">Redox-active center</keyword>
<name>A0A0S3QS20_THET7</name>
<dbReference type="PRINTS" id="PR00368">
    <property type="entry name" value="FADPNR"/>
</dbReference>
<dbReference type="Gene3D" id="3.50.50.60">
    <property type="entry name" value="FAD/NAD(P)-binding domain"/>
    <property type="match status" value="2"/>
</dbReference>
<evidence type="ECO:0000256" key="4">
    <source>
        <dbReference type="ARBA" id="ARBA00022827"/>
    </source>
</evidence>
<dbReference type="RefSeq" id="WP_068549054.1">
    <property type="nucleotide sequence ID" value="NZ_AP013035.1"/>
</dbReference>
<dbReference type="EMBL" id="AP013035">
    <property type="protein sequence ID" value="BAT71134.1"/>
    <property type="molecule type" value="Genomic_DNA"/>
</dbReference>
<dbReference type="EC" id="1.6.-.-" evidence="8"/>
<gene>
    <name evidence="8" type="primary">e1.6</name>
    <name evidence="8" type="ORF">TST_0326</name>
</gene>
<protein>
    <submittedName>
        <fullName evidence="8">NADH oxidase</fullName>
        <ecNumber evidence="8">1.6.-.-</ecNumber>
    </submittedName>
</protein>
<proteinExistence type="inferred from homology"/>
<dbReference type="KEGG" id="ttk:TST_0326"/>
<dbReference type="Gene3D" id="3.40.250.10">
    <property type="entry name" value="Rhodanese-like domain"/>
    <property type="match status" value="1"/>
</dbReference>
<evidence type="ECO:0000256" key="3">
    <source>
        <dbReference type="ARBA" id="ARBA00022630"/>
    </source>
</evidence>